<keyword evidence="2" id="KW-0812">Transmembrane</keyword>
<dbReference type="InterPro" id="IPR015943">
    <property type="entry name" value="WD40/YVTN_repeat-like_dom_sf"/>
</dbReference>
<dbReference type="EMBL" id="JH993149">
    <property type="protein sequence ID" value="EKX33265.1"/>
    <property type="molecule type" value="Genomic_DNA"/>
</dbReference>
<dbReference type="Pfam" id="PF00400">
    <property type="entry name" value="WD40"/>
    <property type="match status" value="1"/>
</dbReference>
<dbReference type="SMART" id="SM00320">
    <property type="entry name" value="WD40"/>
    <property type="match status" value="2"/>
</dbReference>
<evidence type="ECO:0000313" key="5">
    <source>
        <dbReference type="Proteomes" id="UP000011087"/>
    </source>
</evidence>
<evidence type="ECO:0000313" key="4">
    <source>
        <dbReference type="EnsemblProtists" id="EKX33265"/>
    </source>
</evidence>
<dbReference type="OMA" id="HITHFQL"/>
<reference evidence="3 5" key="1">
    <citation type="journal article" date="2012" name="Nature">
        <title>Algal genomes reveal evolutionary mosaicism and the fate of nucleomorphs.</title>
        <authorList>
            <consortium name="DOE Joint Genome Institute"/>
            <person name="Curtis B.A."/>
            <person name="Tanifuji G."/>
            <person name="Burki F."/>
            <person name="Gruber A."/>
            <person name="Irimia M."/>
            <person name="Maruyama S."/>
            <person name="Arias M.C."/>
            <person name="Ball S.G."/>
            <person name="Gile G.H."/>
            <person name="Hirakawa Y."/>
            <person name="Hopkins J.F."/>
            <person name="Kuo A."/>
            <person name="Rensing S.A."/>
            <person name="Schmutz J."/>
            <person name="Symeonidi A."/>
            <person name="Elias M."/>
            <person name="Eveleigh R.J."/>
            <person name="Herman E.K."/>
            <person name="Klute M.J."/>
            <person name="Nakayama T."/>
            <person name="Obornik M."/>
            <person name="Reyes-Prieto A."/>
            <person name="Armbrust E.V."/>
            <person name="Aves S.J."/>
            <person name="Beiko R.G."/>
            <person name="Coutinho P."/>
            <person name="Dacks J.B."/>
            <person name="Durnford D.G."/>
            <person name="Fast N.M."/>
            <person name="Green B.R."/>
            <person name="Grisdale C.J."/>
            <person name="Hempel F."/>
            <person name="Henrissat B."/>
            <person name="Hoppner M.P."/>
            <person name="Ishida K."/>
            <person name="Kim E."/>
            <person name="Koreny L."/>
            <person name="Kroth P.G."/>
            <person name="Liu Y."/>
            <person name="Malik S.B."/>
            <person name="Maier U.G."/>
            <person name="McRose D."/>
            <person name="Mock T."/>
            <person name="Neilson J.A."/>
            <person name="Onodera N.T."/>
            <person name="Poole A.M."/>
            <person name="Pritham E.J."/>
            <person name="Richards T.A."/>
            <person name="Rocap G."/>
            <person name="Roy S.W."/>
            <person name="Sarai C."/>
            <person name="Schaack S."/>
            <person name="Shirato S."/>
            <person name="Slamovits C.H."/>
            <person name="Spencer D.F."/>
            <person name="Suzuki S."/>
            <person name="Worden A.Z."/>
            <person name="Zauner S."/>
            <person name="Barry K."/>
            <person name="Bell C."/>
            <person name="Bharti A.K."/>
            <person name="Crow J.A."/>
            <person name="Grimwood J."/>
            <person name="Kramer R."/>
            <person name="Lindquist E."/>
            <person name="Lucas S."/>
            <person name="Salamov A."/>
            <person name="McFadden G.I."/>
            <person name="Lane C.E."/>
            <person name="Keeling P.J."/>
            <person name="Gray M.W."/>
            <person name="Grigoriev I.V."/>
            <person name="Archibald J.M."/>
        </authorList>
    </citation>
    <scope>NUCLEOTIDE SEQUENCE</scope>
    <source>
        <strain evidence="3 5">CCMP2712</strain>
    </source>
</reference>
<dbReference type="InterPro" id="IPR001680">
    <property type="entry name" value="WD40_rpt"/>
</dbReference>
<protein>
    <submittedName>
        <fullName evidence="3 4">Uncharacterized protein</fullName>
    </submittedName>
</protein>
<keyword evidence="2" id="KW-0472">Membrane</keyword>
<evidence type="ECO:0000313" key="3">
    <source>
        <dbReference type="EMBL" id="EKX33265.1"/>
    </source>
</evidence>
<dbReference type="InterPro" id="IPR036322">
    <property type="entry name" value="WD40_repeat_dom_sf"/>
</dbReference>
<dbReference type="eggNOG" id="ENOG502QPI7">
    <property type="taxonomic scope" value="Eukaryota"/>
</dbReference>
<feature type="transmembrane region" description="Helical" evidence="2">
    <location>
        <begin position="20"/>
        <end position="37"/>
    </location>
</feature>
<dbReference type="KEGG" id="gtt:GUITHDRAFT_120580"/>
<sequence>MRRTSIQQQDKENEMEKPKLMNLMPMLLLQMLIWKGLGTKRVGLPMMMDDDYFFDEEDALTSIYPDNLDESFDIGGLSRVTKDQFRRGCDPQGIRWDQINITRSTYRNQRLLQYENYENLDDSARPRPHSSLKAEIDSHVTNRGHSFYEFENSEKQARANIVHFQLRNLVWATTSHDVFVTQISLDALHMSTMCVQGSICVAGGFFGDLVCVKLPSDIHSDDFTRASSPDTGKVLFSEKITSDENAITNSILLQRFTMGLLCGQSLNKRQSKQGALEAVITNNDSQIRILDVDNSFREVNRMHFPWPVNFATLSPDRNLVCVLGDSTECMLMDVTTSRRVAVCDMHLDYSFAAAWHPDGNIFATGNQDKTARIWDRRMMRCLATLGGRLGAIRSLRFTEDGRYMAMAEPADFVHIFDVKSNFENVQEIDIFGEIAGISFSPEDDALFVGISDRMYGTMMQYRRKLNGLYDFDLLP</sequence>
<keyword evidence="1" id="KW-0853">WD repeat</keyword>
<proteinExistence type="predicted"/>
<gene>
    <name evidence="3" type="ORF">GUITHDRAFT_120580</name>
</gene>
<dbReference type="HOGENOM" id="CLU_010671_0_1_1"/>
<dbReference type="Gene3D" id="2.130.10.10">
    <property type="entry name" value="YVTN repeat-like/Quinoprotein amine dehydrogenase"/>
    <property type="match status" value="1"/>
</dbReference>
<dbReference type="SUPFAM" id="SSF50978">
    <property type="entry name" value="WD40 repeat-like"/>
    <property type="match status" value="1"/>
</dbReference>
<reference evidence="4" key="3">
    <citation type="submission" date="2015-06" db="UniProtKB">
        <authorList>
            <consortium name="EnsemblProtists"/>
        </authorList>
    </citation>
    <scope>IDENTIFICATION</scope>
</reference>
<keyword evidence="5" id="KW-1185">Reference proteome</keyword>
<dbReference type="PANTHER" id="PTHR43991">
    <property type="entry name" value="WD REPEAT PROTEIN (AFU_ORTHOLOGUE AFUA_8G05640)-RELATED"/>
    <property type="match status" value="1"/>
</dbReference>
<dbReference type="STRING" id="905079.L1IBR2"/>
<dbReference type="RefSeq" id="XP_005820245.1">
    <property type="nucleotide sequence ID" value="XM_005820188.1"/>
</dbReference>
<dbReference type="PROSITE" id="PS50082">
    <property type="entry name" value="WD_REPEATS_2"/>
    <property type="match status" value="1"/>
</dbReference>
<dbReference type="OrthoDB" id="20669at2759"/>
<dbReference type="Proteomes" id="UP000011087">
    <property type="component" value="Unassembled WGS sequence"/>
</dbReference>
<evidence type="ECO:0000256" key="2">
    <source>
        <dbReference type="SAM" id="Phobius"/>
    </source>
</evidence>
<name>L1IBR2_GUITC</name>
<feature type="repeat" description="WD" evidence="1">
    <location>
        <begin position="343"/>
        <end position="384"/>
    </location>
</feature>
<dbReference type="GeneID" id="17289983"/>
<dbReference type="PANTHER" id="PTHR43991:SF12">
    <property type="entry name" value="WD REPEAT PROTEIN (AFU_ORTHOLOGUE AFUA_8G05640)"/>
    <property type="match status" value="1"/>
</dbReference>
<reference evidence="5" key="2">
    <citation type="submission" date="2012-11" db="EMBL/GenBank/DDBJ databases">
        <authorList>
            <person name="Kuo A."/>
            <person name="Curtis B.A."/>
            <person name="Tanifuji G."/>
            <person name="Burki F."/>
            <person name="Gruber A."/>
            <person name="Irimia M."/>
            <person name="Maruyama S."/>
            <person name="Arias M.C."/>
            <person name="Ball S.G."/>
            <person name="Gile G.H."/>
            <person name="Hirakawa Y."/>
            <person name="Hopkins J.F."/>
            <person name="Rensing S.A."/>
            <person name="Schmutz J."/>
            <person name="Symeonidi A."/>
            <person name="Elias M."/>
            <person name="Eveleigh R.J."/>
            <person name="Herman E.K."/>
            <person name="Klute M.J."/>
            <person name="Nakayama T."/>
            <person name="Obornik M."/>
            <person name="Reyes-Prieto A."/>
            <person name="Armbrust E.V."/>
            <person name="Aves S.J."/>
            <person name="Beiko R.G."/>
            <person name="Coutinho P."/>
            <person name="Dacks J.B."/>
            <person name="Durnford D.G."/>
            <person name="Fast N.M."/>
            <person name="Green B.R."/>
            <person name="Grisdale C."/>
            <person name="Hempe F."/>
            <person name="Henrissat B."/>
            <person name="Hoppner M.P."/>
            <person name="Ishida K.-I."/>
            <person name="Kim E."/>
            <person name="Koreny L."/>
            <person name="Kroth P.G."/>
            <person name="Liu Y."/>
            <person name="Malik S.-B."/>
            <person name="Maier U.G."/>
            <person name="McRose D."/>
            <person name="Mock T."/>
            <person name="Neilson J.A."/>
            <person name="Onodera N.T."/>
            <person name="Poole A.M."/>
            <person name="Pritham E.J."/>
            <person name="Richards T.A."/>
            <person name="Rocap G."/>
            <person name="Roy S.W."/>
            <person name="Sarai C."/>
            <person name="Schaack S."/>
            <person name="Shirato S."/>
            <person name="Slamovits C.H."/>
            <person name="Spencer D.F."/>
            <person name="Suzuki S."/>
            <person name="Worden A.Z."/>
            <person name="Zauner S."/>
            <person name="Barry K."/>
            <person name="Bell C."/>
            <person name="Bharti A.K."/>
            <person name="Crow J.A."/>
            <person name="Grimwood J."/>
            <person name="Kramer R."/>
            <person name="Lindquist E."/>
            <person name="Lucas S."/>
            <person name="Salamov A."/>
            <person name="McFadden G.I."/>
            <person name="Lane C.E."/>
            <person name="Keeling P.J."/>
            <person name="Gray M.W."/>
            <person name="Grigoriev I.V."/>
            <person name="Archibald J.M."/>
        </authorList>
    </citation>
    <scope>NUCLEOTIDE SEQUENCE</scope>
    <source>
        <strain evidence="5">CCMP2712</strain>
    </source>
</reference>
<keyword evidence="2" id="KW-1133">Transmembrane helix</keyword>
<dbReference type="PROSITE" id="PS50294">
    <property type="entry name" value="WD_REPEATS_REGION"/>
    <property type="match status" value="1"/>
</dbReference>
<dbReference type="AlphaFoldDB" id="L1IBR2"/>
<accession>L1IBR2</accession>
<dbReference type="EnsemblProtists" id="EKX33265">
    <property type="protein sequence ID" value="EKX33265"/>
    <property type="gene ID" value="GUITHDRAFT_120580"/>
</dbReference>
<evidence type="ECO:0000256" key="1">
    <source>
        <dbReference type="PROSITE-ProRule" id="PRU00221"/>
    </source>
</evidence>
<organism evidence="3">
    <name type="scientific">Guillardia theta (strain CCMP2712)</name>
    <name type="common">Cryptophyte</name>
    <dbReference type="NCBI Taxonomy" id="905079"/>
    <lineage>
        <taxon>Eukaryota</taxon>
        <taxon>Cryptophyceae</taxon>
        <taxon>Pyrenomonadales</taxon>
        <taxon>Geminigeraceae</taxon>
        <taxon>Guillardia</taxon>
    </lineage>
</organism>
<dbReference type="PaxDb" id="55529-EKX33265"/>